<name>A0ABN9T1A6_9DINO</name>
<dbReference type="EMBL" id="CAUYUJ010014245">
    <property type="protein sequence ID" value="CAK0838716.1"/>
    <property type="molecule type" value="Genomic_DNA"/>
</dbReference>
<dbReference type="Proteomes" id="UP001189429">
    <property type="component" value="Unassembled WGS sequence"/>
</dbReference>
<gene>
    <name evidence="1" type="ORF">PCOR1329_LOCUS34608</name>
</gene>
<evidence type="ECO:0000313" key="2">
    <source>
        <dbReference type="Proteomes" id="UP001189429"/>
    </source>
</evidence>
<protein>
    <submittedName>
        <fullName evidence="1">Uncharacterized protein</fullName>
    </submittedName>
</protein>
<reference evidence="1" key="1">
    <citation type="submission" date="2023-10" db="EMBL/GenBank/DDBJ databases">
        <authorList>
            <person name="Chen Y."/>
            <person name="Shah S."/>
            <person name="Dougan E. K."/>
            <person name="Thang M."/>
            <person name="Chan C."/>
        </authorList>
    </citation>
    <scope>NUCLEOTIDE SEQUENCE [LARGE SCALE GENOMIC DNA]</scope>
</reference>
<comment type="caution">
    <text evidence="1">The sequence shown here is derived from an EMBL/GenBank/DDBJ whole genome shotgun (WGS) entry which is preliminary data.</text>
</comment>
<accession>A0ABN9T1A6</accession>
<proteinExistence type="predicted"/>
<organism evidence="1 2">
    <name type="scientific">Prorocentrum cordatum</name>
    <dbReference type="NCBI Taxonomy" id="2364126"/>
    <lineage>
        <taxon>Eukaryota</taxon>
        <taxon>Sar</taxon>
        <taxon>Alveolata</taxon>
        <taxon>Dinophyceae</taxon>
        <taxon>Prorocentrales</taxon>
        <taxon>Prorocentraceae</taxon>
        <taxon>Prorocentrum</taxon>
    </lineage>
</organism>
<evidence type="ECO:0000313" key="1">
    <source>
        <dbReference type="EMBL" id="CAK0838716.1"/>
    </source>
</evidence>
<sequence length="118" mass="13075">MEIPEDCRLRTLLEKAEECYTEMGATARKEKDFKGHPEGESLDAMMRSILQRFAQVVQEGQAALGTIVGALPEPAKTDVTQARTFLQEWGAKAASPAGRELRATRCFHLPQDAEGEVR</sequence>
<keyword evidence="2" id="KW-1185">Reference proteome</keyword>